<keyword evidence="7" id="KW-1185">Reference proteome</keyword>
<evidence type="ECO:0000313" key="6">
    <source>
        <dbReference type="EMBL" id="KAK7028824.1"/>
    </source>
</evidence>
<dbReference type="InterPro" id="IPR006094">
    <property type="entry name" value="Oxid_FAD_bind_N"/>
</dbReference>
<keyword evidence="4" id="KW-0560">Oxidoreductase</keyword>
<dbReference type="Gene3D" id="3.40.462.20">
    <property type="match status" value="1"/>
</dbReference>
<dbReference type="EMBL" id="JAYKXP010000088">
    <property type="protein sequence ID" value="KAK7028824.1"/>
    <property type="molecule type" value="Genomic_DNA"/>
</dbReference>
<gene>
    <name evidence="6" type="ORF">VNI00_014837</name>
</gene>
<comment type="similarity">
    <text evidence="1">Belongs to the oxygen-dependent FAD-linked oxidoreductase family.</text>
</comment>
<evidence type="ECO:0000256" key="3">
    <source>
        <dbReference type="ARBA" id="ARBA00022827"/>
    </source>
</evidence>
<protein>
    <recommendedName>
        <fullName evidence="5">FAD-binding PCMH-type domain-containing protein</fullName>
    </recommendedName>
</protein>
<keyword evidence="2" id="KW-0285">Flavoprotein</keyword>
<dbReference type="SUPFAM" id="SSF56176">
    <property type="entry name" value="FAD-binding/transporter-associated domain-like"/>
    <property type="match status" value="1"/>
</dbReference>
<dbReference type="InterPro" id="IPR036318">
    <property type="entry name" value="FAD-bd_PCMH-like_sf"/>
</dbReference>
<evidence type="ECO:0000256" key="4">
    <source>
        <dbReference type="ARBA" id="ARBA00023002"/>
    </source>
</evidence>
<evidence type="ECO:0000313" key="7">
    <source>
        <dbReference type="Proteomes" id="UP001383192"/>
    </source>
</evidence>
<dbReference type="Pfam" id="PF01565">
    <property type="entry name" value="FAD_binding_4"/>
    <property type="match status" value="1"/>
</dbReference>
<dbReference type="Pfam" id="PF08031">
    <property type="entry name" value="BBE"/>
    <property type="match status" value="1"/>
</dbReference>
<name>A0AAW0BRS3_9AGAR</name>
<accession>A0AAW0BRS3</accession>
<organism evidence="6 7">
    <name type="scientific">Paramarasmius palmivorus</name>
    <dbReference type="NCBI Taxonomy" id="297713"/>
    <lineage>
        <taxon>Eukaryota</taxon>
        <taxon>Fungi</taxon>
        <taxon>Dikarya</taxon>
        <taxon>Basidiomycota</taxon>
        <taxon>Agaricomycotina</taxon>
        <taxon>Agaricomycetes</taxon>
        <taxon>Agaricomycetidae</taxon>
        <taxon>Agaricales</taxon>
        <taxon>Marasmiineae</taxon>
        <taxon>Marasmiaceae</taxon>
        <taxon>Paramarasmius</taxon>
    </lineage>
</organism>
<comment type="caution">
    <text evidence="6">The sequence shown here is derived from an EMBL/GenBank/DDBJ whole genome shotgun (WGS) entry which is preliminary data.</text>
</comment>
<feature type="domain" description="FAD-binding PCMH-type" evidence="5">
    <location>
        <begin position="1"/>
        <end position="106"/>
    </location>
</feature>
<reference evidence="6 7" key="1">
    <citation type="submission" date="2024-01" db="EMBL/GenBank/DDBJ databases">
        <title>A draft genome for a cacao thread blight-causing isolate of Paramarasmius palmivorus.</title>
        <authorList>
            <person name="Baruah I.K."/>
            <person name="Bukari Y."/>
            <person name="Amoako-Attah I."/>
            <person name="Meinhardt L.W."/>
            <person name="Bailey B.A."/>
            <person name="Cohen S.P."/>
        </authorList>
    </citation>
    <scope>NUCLEOTIDE SEQUENCE [LARGE SCALE GENOMIC DNA]</scope>
    <source>
        <strain evidence="6 7">GH-12</strain>
    </source>
</reference>
<dbReference type="GO" id="GO:0071949">
    <property type="term" value="F:FAD binding"/>
    <property type="evidence" value="ECO:0007669"/>
    <property type="project" value="InterPro"/>
</dbReference>
<dbReference type="Gene3D" id="3.30.465.10">
    <property type="match status" value="1"/>
</dbReference>
<evidence type="ECO:0000256" key="2">
    <source>
        <dbReference type="ARBA" id="ARBA00022630"/>
    </source>
</evidence>
<dbReference type="InterPro" id="IPR016166">
    <property type="entry name" value="FAD-bd_PCMH"/>
</dbReference>
<dbReference type="PANTHER" id="PTHR42973:SF13">
    <property type="entry name" value="FAD-BINDING PCMH-TYPE DOMAIN-CONTAINING PROTEIN"/>
    <property type="match status" value="1"/>
</dbReference>
<keyword evidence="3" id="KW-0274">FAD</keyword>
<feature type="non-terminal residue" evidence="6">
    <location>
        <position position="1"/>
    </location>
</feature>
<evidence type="ECO:0000256" key="1">
    <source>
        <dbReference type="ARBA" id="ARBA00005466"/>
    </source>
</evidence>
<dbReference type="InterPro" id="IPR016169">
    <property type="entry name" value="FAD-bd_PCMH_sub2"/>
</dbReference>
<dbReference type="AlphaFoldDB" id="A0AAW0BRS3"/>
<dbReference type="InterPro" id="IPR050416">
    <property type="entry name" value="FAD-linked_Oxidoreductase"/>
</dbReference>
<evidence type="ECO:0000259" key="5">
    <source>
        <dbReference type="PROSITE" id="PS51387"/>
    </source>
</evidence>
<dbReference type="PANTHER" id="PTHR42973">
    <property type="entry name" value="BINDING OXIDOREDUCTASE, PUTATIVE (AFU_ORTHOLOGUE AFUA_1G17690)-RELATED"/>
    <property type="match status" value="1"/>
</dbReference>
<proteinExistence type="inferred from homology"/>
<dbReference type="GO" id="GO:0016491">
    <property type="term" value="F:oxidoreductase activity"/>
    <property type="evidence" value="ECO:0007669"/>
    <property type="project" value="UniProtKB-KW"/>
</dbReference>
<sequence>QSTVKIDAGLAWGEVSARLETHGVKVIGGRVPSVGVGGLLLGGGYSLFTDQYGLAIDNIVSHDLVLPNGTFVEVNEQTAPDLFFALKGGFNNFGVVTSFTLQAFPQTDVWVTAVSYPLDASDPVHRATENFVFNNTDLKAAVLNFYGAPSFNETSLSAVLFYDAPEPPSGVFNDFLSIPGAAVGVSGTIVMYCSLVIVHPFSNLYVNRTARHTVPVSHYTVGILDEIKTQFEKIIFDAAADNRPFVLIDMIPEPFTQLNTHSTDSAYPHPPGCPTVLEAHYINAADDDFFVNAIREAQRAIHARAIEEGQSFTGDILYNNYAPADTPLELLYGGNLERLREIKRRVDPQNVMELAGGFKIE</sequence>
<dbReference type="InterPro" id="IPR012951">
    <property type="entry name" value="BBE"/>
</dbReference>
<dbReference type="Proteomes" id="UP001383192">
    <property type="component" value="Unassembled WGS sequence"/>
</dbReference>
<dbReference type="PROSITE" id="PS51387">
    <property type="entry name" value="FAD_PCMH"/>
    <property type="match status" value="1"/>
</dbReference>